<dbReference type="InterPro" id="IPR023213">
    <property type="entry name" value="CAT-like_dom_sf"/>
</dbReference>
<dbReference type="Proteomes" id="UP001291623">
    <property type="component" value="Unassembled WGS sequence"/>
</dbReference>
<reference evidence="1" key="1">
    <citation type="submission" date="2023-12" db="EMBL/GenBank/DDBJ databases">
        <title>Genome assembly of Anisodus tanguticus.</title>
        <authorList>
            <person name="Wang Y.-J."/>
        </authorList>
    </citation>
    <scope>NUCLEOTIDE SEQUENCE</scope>
    <source>
        <strain evidence="1">KB-2021</strain>
        <tissue evidence="1">Leaf</tissue>
    </source>
</reference>
<name>A0AAE1RKE4_9SOLA</name>
<dbReference type="EMBL" id="JAVYJV010000014">
    <property type="protein sequence ID" value="KAK4353975.1"/>
    <property type="molecule type" value="Genomic_DNA"/>
</dbReference>
<gene>
    <name evidence="1" type="ORF">RND71_026169</name>
</gene>
<dbReference type="Gene3D" id="3.30.559.10">
    <property type="entry name" value="Chloramphenicol acetyltransferase-like domain"/>
    <property type="match status" value="1"/>
</dbReference>
<organism evidence="1 2">
    <name type="scientific">Anisodus tanguticus</name>
    <dbReference type="NCBI Taxonomy" id="243964"/>
    <lineage>
        <taxon>Eukaryota</taxon>
        <taxon>Viridiplantae</taxon>
        <taxon>Streptophyta</taxon>
        <taxon>Embryophyta</taxon>
        <taxon>Tracheophyta</taxon>
        <taxon>Spermatophyta</taxon>
        <taxon>Magnoliopsida</taxon>
        <taxon>eudicotyledons</taxon>
        <taxon>Gunneridae</taxon>
        <taxon>Pentapetalae</taxon>
        <taxon>asterids</taxon>
        <taxon>lamiids</taxon>
        <taxon>Solanales</taxon>
        <taxon>Solanaceae</taxon>
        <taxon>Solanoideae</taxon>
        <taxon>Hyoscyameae</taxon>
        <taxon>Anisodus</taxon>
    </lineage>
</organism>
<keyword evidence="2" id="KW-1185">Reference proteome</keyword>
<dbReference type="AlphaFoldDB" id="A0AAE1RKE4"/>
<evidence type="ECO:0000313" key="1">
    <source>
        <dbReference type="EMBL" id="KAK4353975.1"/>
    </source>
</evidence>
<comment type="caution">
    <text evidence="1">The sequence shown here is derived from an EMBL/GenBank/DDBJ whole genome shotgun (WGS) entry which is preliminary data.</text>
</comment>
<proteinExistence type="predicted"/>
<evidence type="ECO:0000313" key="2">
    <source>
        <dbReference type="Proteomes" id="UP001291623"/>
    </source>
</evidence>
<protein>
    <submittedName>
        <fullName evidence="1">Uncharacterized protein</fullName>
    </submittedName>
</protein>
<accession>A0AAE1RKE4</accession>
<sequence>MELASAQSQAFSLHIFYQAPACVVDTFLADKAGTSYNLRNMKTMPRTSFCNSQCRTSTFAVVNIPSTTTSAPATMLPAIFVNSLMIGIWADTAREPIRVTLERHPMKNSFIFLDDPSGDRINAVITLKEADMLVFQSNKELLEFSSTIVQSSE</sequence>